<dbReference type="Pfam" id="PF17836">
    <property type="entry name" value="PglD_N"/>
    <property type="match status" value="1"/>
</dbReference>
<dbReference type="InterPro" id="IPR020019">
    <property type="entry name" value="AcTrfase_PglD-like"/>
</dbReference>
<organism evidence="5 6">
    <name type="scientific">Pectobacterium aroidearum</name>
    <dbReference type="NCBI Taxonomy" id="1201031"/>
    <lineage>
        <taxon>Bacteria</taxon>
        <taxon>Pseudomonadati</taxon>
        <taxon>Pseudomonadota</taxon>
        <taxon>Gammaproteobacteria</taxon>
        <taxon>Enterobacterales</taxon>
        <taxon>Pectobacteriaceae</taxon>
        <taxon>Pectobacterium</taxon>
    </lineage>
</organism>
<dbReference type="Gene3D" id="3.40.50.20">
    <property type="match status" value="1"/>
</dbReference>
<evidence type="ECO:0000256" key="3">
    <source>
        <dbReference type="PIRSR" id="PIRSR620019-2"/>
    </source>
</evidence>
<dbReference type="InterPro" id="IPR050179">
    <property type="entry name" value="Trans_hexapeptide_repeat"/>
</dbReference>
<evidence type="ECO:0000259" key="4">
    <source>
        <dbReference type="Pfam" id="PF17836"/>
    </source>
</evidence>
<dbReference type="PANTHER" id="PTHR43300:SF7">
    <property type="entry name" value="UDP-N-ACETYLBACILLOSAMINE N-ACETYLTRANSFERASE"/>
    <property type="match status" value="1"/>
</dbReference>
<dbReference type="Pfam" id="PF00132">
    <property type="entry name" value="Hexapep"/>
    <property type="match status" value="1"/>
</dbReference>
<evidence type="ECO:0000256" key="2">
    <source>
        <dbReference type="PIRSR" id="PIRSR620019-1"/>
    </source>
</evidence>
<dbReference type="PANTHER" id="PTHR43300">
    <property type="entry name" value="ACETYLTRANSFERASE"/>
    <property type="match status" value="1"/>
</dbReference>
<dbReference type="Gene3D" id="2.160.10.10">
    <property type="entry name" value="Hexapeptide repeat proteins"/>
    <property type="match status" value="1"/>
</dbReference>
<dbReference type="SUPFAM" id="SSF51161">
    <property type="entry name" value="Trimeric LpxA-like enzymes"/>
    <property type="match status" value="1"/>
</dbReference>
<dbReference type="NCBIfam" id="TIGR03570">
    <property type="entry name" value="NeuD_NnaD"/>
    <property type="match status" value="1"/>
</dbReference>
<dbReference type="RefSeq" id="WP_181844705.1">
    <property type="nucleotide sequence ID" value="NZ_JACERJ010000002.1"/>
</dbReference>
<proteinExistence type="inferred from homology"/>
<evidence type="ECO:0000313" key="5">
    <source>
        <dbReference type="EMBL" id="MBA5203154.1"/>
    </source>
</evidence>
<feature type="site" description="Increases basicity of active site His" evidence="2">
    <location>
        <position position="136"/>
    </location>
</feature>
<reference evidence="5 6" key="1">
    <citation type="submission" date="2020-07" db="EMBL/GenBank/DDBJ databases">
        <title>Characterization of Pectobacterium aroidearum strains causing soft rot on Amorphophallus konjac.</title>
        <authorList>
            <person name="Xie H."/>
        </authorList>
    </citation>
    <scope>NUCLEOTIDE SEQUENCE [LARGE SCALE GENOMIC DNA]</scope>
    <source>
        <strain evidence="5 6">MY7</strain>
    </source>
</reference>
<evidence type="ECO:0000313" key="6">
    <source>
        <dbReference type="Proteomes" id="UP000557749"/>
    </source>
</evidence>
<dbReference type="CDD" id="cd03360">
    <property type="entry name" value="LbH_AT_putative"/>
    <property type="match status" value="1"/>
</dbReference>
<dbReference type="EMBL" id="JACERJ010000002">
    <property type="protein sequence ID" value="MBA5203154.1"/>
    <property type="molecule type" value="Genomic_DNA"/>
</dbReference>
<feature type="domain" description="PglD N-terminal" evidence="4">
    <location>
        <begin position="2"/>
        <end position="80"/>
    </location>
</feature>
<dbReference type="InterPro" id="IPR011004">
    <property type="entry name" value="Trimer_LpxA-like_sf"/>
</dbReference>
<feature type="binding site" evidence="3">
    <location>
        <position position="68"/>
    </location>
    <ligand>
        <name>substrate</name>
    </ligand>
</feature>
<sequence>MKLGIYGAGGLGREVLILAQIINADKKRWDDFIFIDDINPKRELKGFPVLDFDVIKQMDDVEIVIAVGEPKVRMLLAEKVKNAELALTTLIHPRVHLSPCTTIGKGVVLCQGVFVSCDVVLRDNVFLQPNSSVGHDAQIDEHSILSTYVTLGGKCHIGARAFIGMSAAIKESTTIGDDTIIGMGAVVLNDIESSVIALGNPARVMRKNEDGKVFR</sequence>
<accession>A0AAW3SU56</accession>
<feature type="active site" description="Proton acceptor" evidence="2">
    <location>
        <position position="135"/>
    </location>
</feature>
<name>A0AAW3SU56_9GAMM</name>
<dbReference type="InterPro" id="IPR001451">
    <property type="entry name" value="Hexapep"/>
</dbReference>
<dbReference type="InterPro" id="IPR041561">
    <property type="entry name" value="PglD_N"/>
</dbReference>
<comment type="caution">
    <text evidence="5">The sequence shown here is derived from an EMBL/GenBank/DDBJ whole genome shotgun (WGS) entry which is preliminary data.</text>
</comment>
<gene>
    <name evidence="5" type="ORF">H2Y57_05555</name>
</gene>
<comment type="similarity">
    <text evidence="1">Belongs to the transferase hexapeptide repeat family.</text>
</comment>
<dbReference type="AlphaFoldDB" id="A0AAW3SU56"/>
<protein>
    <submittedName>
        <fullName evidence="5">NeuD/PglB/VioB family sugar acetyltransferase</fullName>
    </submittedName>
</protein>
<evidence type="ECO:0000256" key="1">
    <source>
        <dbReference type="ARBA" id="ARBA00007274"/>
    </source>
</evidence>
<dbReference type="Proteomes" id="UP000557749">
    <property type="component" value="Unassembled WGS sequence"/>
</dbReference>
<feature type="binding site" evidence="3">
    <location>
        <begin position="30"/>
        <end position="31"/>
    </location>
    <ligand>
        <name>substrate</name>
    </ligand>
</feature>